<dbReference type="CDD" id="cd13128">
    <property type="entry name" value="MATE_Wzx_like"/>
    <property type="match status" value="1"/>
</dbReference>
<evidence type="ECO:0000256" key="5">
    <source>
        <dbReference type="SAM" id="Phobius"/>
    </source>
</evidence>
<dbReference type="PANTHER" id="PTHR43424:SF1">
    <property type="entry name" value="LOCUS PUTATIVE PROTEIN 1-RELATED"/>
    <property type="match status" value="1"/>
</dbReference>
<gene>
    <name evidence="6" type="ORF">EBB_22185</name>
</gene>
<evidence type="ECO:0000256" key="4">
    <source>
        <dbReference type="ARBA" id="ARBA00023136"/>
    </source>
</evidence>
<evidence type="ECO:0000313" key="6">
    <source>
        <dbReference type="EMBL" id="MBD9363141.1"/>
    </source>
</evidence>
<proteinExistence type="predicted"/>
<name>A0ABR9DJW1_9GAMM</name>
<evidence type="ECO:0000313" key="7">
    <source>
        <dbReference type="Proteomes" id="UP000641152"/>
    </source>
</evidence>
<reference evidence="6 7" key="1">
    <citation type="submission" date="2020-09" db="EMBL/GenBank/DDBJ databases">
        <title>Methylomonas albis sp. nov. and Methylomonas fluvii sp. nov.: Two cold-adapted methanotrophs from the River Elbe and an amended description of Methylovulum psychrotolerans strain Eb1.</title>
        <authorList>
            <person name="Bussmann I.K."/>
            <person name="Klings K.-W."/>
            <person name="Warnstedt J."/>
            <person name="Hoppert M."/>
            <person name="Saborowski A."/>
            <person name="Horn F."/>
            <person name="Liebner S."/>
        </authorList>
    </citation>
    <scope>NUCLEOTIDE SEQUENCE [LARGE SCALE GENOMIC DNA]</scope>
    <source>
        <strain evidence="6 7">EbB</strain>
    </source>
</reference>
<evidence type="ECO:0000256" key="1">
    <source>
        <dbReference type="ARBA" id="ARBA00004141"/>
    </source>
</evidence>
<feature type="transmembrane region" description="Helical" evidence="5">
    <location>
        <begin position="406"/>
        <end position="425"/>
    </location>
</feature>
<dbReference type="InterPro" id="IPR002797">
    <property type="entry name" value="Polysacc_synth"/>
</dbReference>
<dbReference type="PANTHER" id="PTHR43424">
    <property type="entry name" value="LOCUS PUTATIVE PROTEIN 1-RELATED"/>
    <property type="match status" value="1"/>
</dbReference>
<feature type="transmembrane region" description="Helical" evidence="5">
    <location>
        <begin position="316"/>
        <end position="340"/>
    </location>
</feature>
<feature type="transmembrane region" description="Helical" evidence="5">
    <location>
        <begin position="276"/>
        <end position="296"/>
    </location>
</feature>
<evidence type="ECO:0000256" key="3">
    <source>
        <dbReference type="ARBA" id="ARBA00022989"/>
    </source>
</evidence>
<protein>
    <submittedName>
        <fullName evidence="6">Flippase</fullName>
    </submittedName>
</protein>
<dbReference type="EMBL" id="JACXST010000003">
    <property type="protein sequence ID" value="MBD9363141.1"/>
    <property type="molecule type" value="Genomic_DNA"/>
</dbReference>
<comment type="subcellular location">
    <subcellularLocation>
        <location evidence="1">Membrane</location>
        <topology evidence="1">Multi-pass membrane protein</topology>
    </subcellularLocation>
</comment>
<sequence length="451" mass="50587">MTTDLSWIKFLPKFISNRLIGRSELQLIVANTSWLFIDKIIRMGVGLFVGVWVARYLGPEQFGLWSYAIAFTSLFSAFASFGIDSIVVRELVKNPERQNELLGTAFVLKLIGGTLTLLIAIVAILLLRNGDTLTLWMVAISAAGFIFQSFNVIEFYFQAKVRSKYTVLAASSAFIFVTVVKVILILSFSPLILFAWVGLIEVGLTSLFLMVSYKKDHNNICSWNYNKSTAISLMKNGWPLVFSSLAIMIQARVDQVMLGDMIGNAEVGQYSAAMRLIEVFSFLPTIIVSTLSPYITKAKLISETLYHERLLEIYRLMFILFLVVAIPIYFLGGEFVLFVFGAEYKRAGGLLSLFAIRLFFANFGVAKSLFTVNESLFKYALITAVIGSIANILGNYLLIPYYGAEGAIISTIISFSITIFMVDLFYTPTRLNLYLMVYAVFVPYRLIRDKG</sequence>
<keyword evidence="4 5" id="KW-0472">Membrane</keyword>
<feature type="transmembrane region" description="Helical" evidence="5">
    <location>
        <begin position="347"/>
        <end position="370"/>
    </location>
</feature>
<keyword evidence="2 5" id="KW-0812">Transmembrane</keyword>
<keyword evidence="7" id="KW-1185">Reference proteome</keyword>
<dbReference type="Proteomes" id="UP000641152">
    <property type="component" value="Unassembled WGS sequence"/>
</dbReference>
<feature type="transmembrane region" description="Helical" evidence="5">
    <location>
        <begin position="376"/>
        <end position="399"/>
    </location>
</feature>
<accession>A0ABR9DJW1</accession>
<keyword evidence="3 5" id="KW-1133">Transmembrane helix</keyword>
<feature type="transmembrane region" description="Helical" evidence="5">
    <location>
        <begin position="40"/>
        <end position="58"/>
    </location>
</feature>
<dbReference type="InterPro" id="IPR052556">
    <property type="entry name" value="PolySynth_Transporter"/>
</dbReference>
<evidence type="ECO:0000256" key="2">
    <source>
        <dbReference type="ARBA" id="ARBA00022692"/>
    </source>
</evidence>
<feature type="transmembrane region" description="Helical" evidence="5">
    <location>
        <begin position="192"/>
        <end position="213"/>
    </location>
</feature>
<feature type="transmembrane region" description="Helical" evidence="5">
    <location>
        <begin position="64"/>
        <end position="89"/>
    </location>
</feature>
<feature type="transmembrane region" description="Helical" evidence="5">
    <location>
        <begin position="101"/>
        <end position="127"/>
    </location>
</feature>
<dbReference type="RefSeq" id="WP_192395850.1">
    <property type="nucleotide sequence ID" value="NZ_CAJHIU010000003.1"/>
</dbReference>
<organism evidence="6 7">
    <name type="scientific">Methylomonas fluvii</name>
    <dbReference type="NCBI Taxonomy" id="1854564"/>
    <lineage>
        <taxon>Bacteria</taxon>
        <taxon>Pseudomonadati</taxon>
        <taxon>Pseudomonadota</taxon>
        <taxon>Gammaproteobacteria</taxon>
        <taxon>Methylococcales</taxon>
        <taxon>Methylococcaceae</taxon>
        <taxon>Methylomonas</taxon>
    </lineage>
</organism>
<feature type="transmembrane region" description="Helical" evidence="5">
    <location>
        <begin position="165"/>
        <end position="186"/>
    </location>
</feature>
<dbReference type="Pfam" id="PF01943">
    <property type="entry name" value="Polysacc_synt"/>
    <property type="match status" value="1"/>
</dbReference>
<comment type="caution">
    <text evidence="6">The sequence shown here is derived from an EMBL/GenBank/DDBJ whole genome shotgun (WGS) entry which is preliminary data.</text>
</comment>
<feature type="transmembrane region" description="Helical" evidence="5">
    <location>
        <begin position="133"/>
        <end position="153"/>
    </location>
</feature>
<feature type="transmembrane region" description="Helical" evidence="5">
    <location>
        <begin position="431"/>
        <end position="447"/>
    </location>
</feature>